<name>A0A7T1T916_9ACTN</name>
<dbReference type="RefSeq" id="WP_197352404.1">
    <property type="nucleotide sequence ID" value="NZ_CP048882.1"/>
</dbReference>
<keyword evidence="3" id="KW-1185">Reference proteome</keyword>
<dbReference type="KEGG" id="sbat:G4Z16_21900"/>
<dbReference type="Proteomes" id="UP000595046">
    <property type="component" value="Chromosome"/>
</dbReference>
<sequence length="120" mass="13312">MRGLRVDLSELEETVRKLGRLTTAMGDSVTKSRYSTYLPAGALGRGFIEQEELHAAHGEMKAEVEEIIGALEGLIEDFGTKTKQVHGKYQDADHDAKYRIEVSATRSGPGTDGRRREPHE</sequence>
<evidence type="ECO:0000313" key="2">
    <source>
        <dbReference type="EMBL" id="QPP08613.1"/>
    </source>
</evidence>
<feature type="region of interest" description="Disordered" evidence="1">
    <location>
        <begin position="99"/>
        <end position="120"/>
    </location>
</feature>
<evidence type="ECO:0000313" key="3">
    <source>
        <dbReference type="Proteomes" id="UP000595046"/>
    </source>
</evidence>
<dbReference type="EMBL" id="CP048882">
    <property type="protein sequence ID" value="QPP08613.1"/>
    <property type="molecule type" value="Genomic_DNA"/>
</dbReference>
<gene>
    <name evidence="2" type="ORF">G4Z16_21900</name>
</gene>
<accession>A0A7T1T916</accession>
<dbReference type="AlphaFoldDB" id="A0A7T1T916"/>
<protein>
    <submittedName>
        <fullName evidence="2">Uncharacterized protein</fullName>
    </submittedName>
</protein>
<organism evidence="2 3">
    <name type="scientific">Streptomyces bathyalis</name>
    <dbReference type="NCBI Taxonomy" id="2710756"/>
    <lineage>
        <taxon>Bacteria</taxon>
        <taxon>Bacillati</taxon>
        <taxon>Actinomycetota</taxon>
        <taxon>Actinomycetes</taxon>
        <taxon>Kitasatosporales</taxon>
        <taxon>Streptomycetaceae</taxon>
        <taxon>Streptomyces</taxon>
    </lineage>
</organism>
<reference evidence="3" key="1">
    <citation type="submission" date="2020-02" db="EMBL/GenBank/DDBJ databases">
        <title>Streptomyces sp. ASO4wet.</title>
        <authorList>
            <person name="Risdian C."/>
            <person name="Landwehr W."/>
            <person name="Schupp P."/>
            <person name="Wink J."/>
        </authorList>
    </citation>
    <scope>NUCLEOTIDE SEQUENCE [LARGE SCALE GENOMIC DNA]</scope>
    <source>
        <strain evidence="3">ASO4wet</strain>
    </source>
</reference>
<proteinExistence type="predicted"/>
<evidence type="ECO:0000256" key="1">
    <source>
        <dbReference type="SAM" id="MobiDB-lite"/>
    </source>
</evidence>